<evidence type="ECO:0000256" key="1">
    <source>
        <dbReference type="SAM" id="MobiDB-lite"/>
    </source>
</evidence>
<name>A0A5C3EZE2_9BASI</name>
<keyword evidence="3" id="KW-1185">Reference proteome</keyword>
<gene>
    <name evidence="2" type="ORF">PSFLO_03120</name>
</gene>
<sequence>MKVKLRVPLASTPRQTASPLSNARGPDEMDEDDAASPQQLQLHQQQAALAGTSEPASEDDDDEDDEEVDEEDEGDELDELDELEDEMPAPPATTSNQVSPKRSRITVKPRAPKGHADAASPSPTPSSNAREGGSTESPRGTPSERARILTGKRAAAARQEEAARMTKEELDALPAAKRRKSHKARGAPGPGRGWRKGLTKGQKPVYELPASALPEAGSTPTTFGNTTSSARASPQVGRSGGEGSGKRAAQSAAVATVKIQDASGTRTHVSDLSAKAGTAKNPGFRYPPLPSSRGGPPILPISKIPITFQASASMDKKKEPRTWNKGKREFLSLGGRLWSVPTWYGGEDRGFEKKIDPTIAPLLAQSTTTNASLLAAANAAKGTPTPTPAPGQAAPSTPSAGRKTGATSATTASAAAAASRLSPDKATERSETPLSNAGGARRATTTTGTVSPLPPPRHIGAVREDVSWRGQSPAFLAGGR</sequence>
<feature type="compositionally biased region" description="Low complexity" evidence="1">
    <location>
        <begin position="375"/>
        <end position="419"/>
    </location>
</feature>
<dbReference type="Proteomes" id="UP000323386">
    <property type="component" value="Unassembled WGS sequence"/>
</dbReference>
<protein>
    <submittedName>
        <fullName evidence="2">Uncharacterized protein</fullName>
    </submittedName>
</protein>
<reference evidence="2 3" key="1">
    <citation type="submission" date="2018-03" db="EMBL/GenBank/DDBJ databases">
        <authorList>
            <person name="Guldener U."/>
        </authorList>
    </citation>
    <scope>NUCLEOTIDE SEQUENCE [LARGE SCALE GENOMIC DNA]</scope>
    <source>
        <strain evidence="2 3">DAOM196992</strain>
    </source>
</reference>
<proteinExistence type="predicted"/>
<feature type="compositionally biased region" description="Basic residues" evidence="1">
    <location>
        <begin position="101"/>
        <end position="113"/>
    </location>
</feature>
<feature type="compositionally biased region" description="Basic residues" evidence="1">
    <location>
        <begin position="176"/>
        <end position="185"/>
    </location>
</feature>
<organism evidence="2 3">
    <name type="scientific">Pseudozyma flocculosa</name>
    <dbReference type="NCBI Taxonomy" id="84751"/>
    <lineage>
        <taxon>Eukaryota</taxon>
        <taxon>Fungi</taxon>
        <taxon>Dikarya</taxon>
        <taxon>Basidiomycota</taxon>
        <taxon>Ustilaginomycotina</taxon>
        <taxon>Ustilaginomycetes</taxon>
        <taxon>Ustilaginales</taxon>
        <taxon>Ustilaginaceae</taxon>
        <taxon>Pseudozyma</taxon>
    </lineage>
</organism>
<dbReference type="AlphaFoldDB" id="A0A5C3EZE2"/>
<feature type="compositionally biased region" description="Polar residues" evidence="1">
    <location>
        <begin position="12"/>
        <end position="21"/>
    </location>
</feature>
<dbReference type="OrthoDB" id="2555325at2759"/>
<accession>A0A5C3EZE2</accession>
<dbReference type="EMBL" id="OOIP01000007">
    <property type="protein sequence ID" value="SPO37644.1"/>
    <property type="molecule type" value="Genomic_DNA"/>
</dbReference>
<feature type="compositionally biased region" description="Low complexity" evidence="1">
    <location>
        <begin position="437"/>
        <end position="449"/>
    </location>
</feature>
<feature type="compositionally biased region" description="Low complexity" evidence="1">
    <location>
        <begin position="38"/>
        <end position="50"/>
    </location>
</feature>
<feature type="compositionally biased region" description="Basic and acidic residues" evidence="1">
    <location>
        <begin position="158"/>
        <end position="170"/>
    </location>
</feature>
<evidence type="ECO:0000313" key="3">
    <source>
        <dbReference type="Proteomes" id="UP000323386"/>
    </source>
</evidence>
<feature type="compositionally biased region" description="Polar residues" evidence="1">
    <location>
        <begin position="218"/>
        <end position="232"/>
    </location>
</feature>
<feature type="compositionally biased region" description="Acidic residues" evidence="1">
    <location>
        <begin position="56"/>
        <end position="87"/>
    </location>
</feature>
<evidence type="ECO:0000313" key="2">
    <source>
        <dbReference type="EMBL" id="SPO37644.1"/>
    </source>
</evidence>
<feature type="region of interest" description="Disordered" evidence="1">
    <location>
        <begin position="375"/>
        <end position="480"/>
    </location>
</feature>
<feature type="compositionally biased region" description="Basic and acidic residues" evidence="1">
    <location>
        <begin position="422"/>
        <end position="431"/>
    </location>
</feature>
<feature type="compositionally biased region" description="Low complexity" evidence="1">
    <location>
        <begin position="117"/>
        <end position="129"/>
    </location>
</feature>
<feature type="region of interest" description="Disordered" evidence="1">
    <location>
        <begin position="1"/>
        <end position="301"/>
    </location>
</feature>